<dbReference type="AlphaFoldDB" id="A0A9X4BLD1"/>
<protein>
    <submittedName>
        <fullName evidence="9">Cytochrome c</fullName>
    </submittedName>
</protein>
<dbReference type="InterPro" id="IPR050597">
    <property type="entry name" value="Cytochrome_c_Oxidase_Subunit"/>
</dbReference>
<feature type="chain" id="PRO_5040747229" evidence="7">
    <location>
        <begin position="23"/>
        <end position="111"/>
    </location>
</feature>
<evidence type="ECO:0000259" key="8">
    <source>
        <dbReference type="PROSITE" id="PS51007"/>
    </source>
</evidence>
<dbReference type="Gene3D" id="1.10.760.10">
    <property type="entry name" value="Cytochrome c-like domain"/>
    <property type="match status" value="1"/>
</dbReference>
<dbReference type="Pfam" id="PF00034">
    <property type="entry name" value="Cytochrom_C"/>
    <property type="match status" value="1"/>
</dbReference>
<feature type="domain" description="Cytochrome c" evidence="8">
    <location>
        <begin position="17"/>
        <end position="98"/>
    </location>
</feature>
<evidence type="ECO:0000256" key="5">
    <source>
        <dbReference type="ARBA" id="ARBA00023004"/>
    </source>
</evidence>
<dbReference type="PANTHER" id="PTHR33751">
    <property type="entry name" value="CBB3-TYPE CYTOCHROME C OXIDASE SUBUNIT FIXP"/>
    <property type="match status" value="1"/>
</dbReference>
<comment type="caution">
    <text evidence="9">The sequence shown here is derived from an EMBL/GenBank/DDBJ whole genome shotgun (WGS) entry which is preliminary data.</text>
</comment>
<dbReference type="InterPro" id="IPR008168">
    <property type="entry name" value="Cyt_C_IC"/>
</dbReference>
<feature type="signal peptide" evidence="7">
    <location>
        <begin position="1"/>
        <end position="22"/>
    </location>
</feature>
<evidence type="ECO:0000256" key="1">
    <source>
        <dbReference type="ARBA" id="ARBA00022448"/>
    </source>
</evidence>
<keyword evidence="5 6" id="KW-0408">Iron</keyword>
<organism evidence="9 10">
    <name type="scientific">Tahibacter soli</name>
    <dbReference type="NCBI Taxonomy" id="2983605"/>
    <lineage>
        <taxon>Bacteria</taxon>
        <taxon>Pseudomonadati</taxon>
        <taxon>Pseudomonadota</taxon>
        <taxon>Gammaproteobacteria</taxon>
        <taxon>Lysobacterales</taxon>
        <taxon>Rhodanobacteraceae</taxon>
        <taxon>Tahibacter</taxon>
    </lineage>
</organism>
<evidence type="ECO:0000256" key="3">
    <source>
        <dbReference type="ARBA" id="ARBA00022723"/>
    </source>
</evidence>
<dbReference type="InterPro" id="IPR036909">
    <property type="entry name" value="Cyt_c-like_dom_sf"/>
</dbReference>
<keyword evidence="1" id="KW-0813">Transport</keyword>
<keyword evidence="10" id="KW-1185">Reference proteome</keyword>
<evidence type="ECO:0000256" key="6">
    <source>
        <dbReference type="PROSITE-ProRule" id="PRU00433"/>
    </source>
</evidence>
<gene>
    <name evidence="9" type="ORF">OD750_021910</name>
</gene>
<dbReference type="EMBL" id="JAOVZO020000020">
    <property type="protein sequence ID" value="MDC8015207.1"/>
    <property type="molecule type" value="Genomic_DNA"/>
</dbReference>
<dbReference type="PROSITE" id="PS51007">
    <property type="entry name" value="CYTC"/>
    <property type="match status" value="1"/>
</dbReference>
<name>A0A9X4BLD1_9GAMM</name>
<evidence type="ECO:0000313" key="10">
    <source>
        <dbReference type="Proteomes" id="UP001139971"/>
    </source>
</evidence>
<dbReference type="PANTHER" id="PTHR33751:SF9">
    <property type="entry name" value="CYTOCHROME C4"/>
    <property type="match status" value="1"/>
</dbReference>
<dbReference type="RefSeq" id="WP_263544223.1">
    <property type="nucleotide sequence ID" value="NZ_JAOVZO020000020.1"/>
</dbReference>
<keyword evidence="4" id="KW-0249">Electron transport</keyword>
<dbReference type="GO" id="GO:0005506">
    <property type="term" value="F:iron ion binding"/>
    <property type="evidence" value="ECO:0007669"/>
    <property type="project" value="InterPro"/>
</dbReference>
<reference evidence="9" key="1">
    <citation type="submission" date="2023-02" db="EMBL/GenBank/DDBJ databases">
        <title>Tahibacter soli sp. nov. isolated from soil.</title>
        <authorList>
            <person name="Baek J.H."/>
            <person name="Lee J.K."/>
            <person name="Choi D.G."/>
            <person name="Jeon C.O."/>
        </authorList>
    </citation>
    <scope>NUCLEOTIDE SEQUENCE</scope>
    <source>
        <strain evidence="9">BL</strain>
    </source>
</reference>
<evidence type="ECO:0000256" key="2">
    <source>
        <dbReference type="ARBA" id="ARBA00022617"/>
    </source>
</evidence>
<evidence type="ECO:0000256" key="4">
    <source>
        <dbReference type="ARBA" id="ARBA00022982"/>
    </source>
</evidence>
<evidence type="ECO:0000256" key="7">
    <source>
        <dbReference type="SAM" id="SignalP"/>
    </source>
</evidence>
<accession>A0A9X4BLD1</accession>
<dbReference type="GO" id="GO:0009055">
    <property type="term" value="F:electron transfer activity"/>
    <property type="evidence" value="ECO:0007669"/>
    <property type="project" value="InterPro"/>
</dbReference>
<evidence type="ECO:0000313" key="9">
    <source>
        <dbReference type="EMBL" id="MDC8015207.1"/>
    </source>
</evidence>
<keyword evidence="2 6" id="KW-0349">Heme</keyword>
<keyword evidence="7" id="KW-0732">Signal</keyword>
<dbReference type="PRINTS" id="PR00605">
    <property type="entry name" value="CYTCHROMECIC"/>
</dbReference>
<dbReference type="Proteomes" id="UP001139971">
    <property type="component" value="Unassembled WGS sequence"/>
</dbReference>
<dbReference type="InterPro" id="IPR009056">
    <property type="entry name" value="Cyt_c-like_dom"/>
</dbReference>
<sequence>MNRTFSLIAFGALAALSSIATAATVEDRVKPCAACHGAQGVPTDPQYAKLAGQYRDYLEQALKEYKSGKRKNPIMTGFATPLSDQDIKDFAAYFAGLPSDLSDLDHHVQGR</sequence>
<dbReference type="GO" id="GO:0020037">
    <property type="term" value="F:heme binding"/>
    <property type="evidence" value="ECO:0007669"/>
    <property type="project" value="InterPro"/>
</dbReference>
<keyword evidence="3 6" id="KW-0479">Metal-binding</keyword>
<dbReference type="SUPFAM" id="SSF46626">
    <property type="entry name" value="Cytochrome c"/>
    <property type="match status" value="1"/>
</dbReference>
<proteinExistence type="predicted"/>